<evidence type="ECO:0000256" key="1">
    <source>
        <dbReference type="SAM" id="MobiDB-lite"/>
    </source>
</evidence>
<protein>
    <submittedName>
        <fullName evidence="2">Uncharacterized protein</fullName>
    </submittedName>
</protein>
<proteinExistence type="predicted"/>
<feature type="compositionally biased region" description="Polar residues" evidence="1">
    <location>
        <begin position="14"/>
        <end position="32"/>
    </location>
</feature>
<reference evidence="2 3" key="1">
    <citation type="submission" date="2024-03" db="EMBL/GenBank/DDBJ databases">
        <title>Adaptation during the transition from Ophiocordyceps entomopathogen to insect associate is accompanied by gene loss and intensified selection.</title>
        <authorList>
            <person name="Ward C.M."/>
            <person name="Onetto C.A."/>
            <person name="Borneman A.R."/>
        </authorList>
    </citation>
    <scope>NUCLEOTIDE SEQUENCE [LARGE SCALE GENOMIC DNA]</scope>
    <source>
        <strain evidence="2">AWRI1</strain>
        <tissue evidence="2">Single Adult Female</tissue>
    </source>
</reference>
<comment type="caution">
    <text evidence="2">The sequence shown here is derived from an EMBL/GenBank/DDBJ whole genome shotgun (WGS) entry which is preliminary data.</text>
</comment>
<gene>
    <name evidence="2" type="ORF">V9T40_006147</name>
</gene>
<name>A0AAN9TVC6_9HEMI</name>
<organism evidence="2 3">
    <name type="scientific">Parthenolecanium corni</name>
    <dbReference type="NCBI Taxonomy" id="536013"/>
    <lineage>
        <taxon>Eukaryota</taxon>
        <taxon>Metazoa</taxon>
        <taxon>Ecdysozoa</taxon>
        <taxon>Arthropoda</taxon>
        <taxon>Hexapoda</taxon>
        <taxon>Insecta</taxon>
        <taxon>Pterygota</taxon>
        <taxon>Neoptera</taxon>
        <taxon>Paraneoptera</taxon>
        <taxon>Hemiptera</taxon>
        <taxon>Sternorrhyncha</taxon>
        <taxon>Coccoidea</taxon>
        <taxon>Coccidae</taxon>
        <taxon>Parthenolecanium</taxon>
    </lineage>
</organism>
<dbReference type="AlphaFoldDB" id="A0AAN9TVC6"/>
<feature type="compositionally biased region" description="Basic and acidic residues" evidence="1">
    <location>
        <begin position="1"/>
        <end position="13"/>
    </location>
</feature>
<accession>A0AAN9TVC6</accession>
<evidence type="ECO:0000313" key="2">
    <source>
        <dbReference type="EMBL" id="KAK7604961.1"/>
    </source>
</evidence>
<sequence length="100" mass="11276">MSDRGSADERPQDQRPQNGGASRSNSGRTNSDYNSGSAIGFNIRCICILLYCTKPFLHVCALHDKISVLVKRWMDTELVLLRKRSVTTRILAPLVRQRQS</sequence>
<dbReference type="Proteomes" id="UP001367676">
    <property type="component" value="Unassembled WGS sequence"/>
</dbReference>
<feature type="region of interest" description="Disordered" evidence="1">
    <location>
        <begin position="1"/>
        <end position="32"/>
    </location>
</feature>
<dbReference type="EMBL" id="JBBCAQ010000003">
    <property type="protein sequence ID" value="KAK7604961.1"/>
    <property type="molecule type" value="Genomic_DNA"/>
</dbReference>
<keyword evidence="3" id="KW-1185">Reference proteome</keyword>
<evidence type="ECO:0000313" key="3">
    <source>
        <dbReference type="Proteomes" id="UP001367676"/>
    </source>
</evidence>